<dbReference type="Gene3D" id="1.20.5.2050">
    <property type="match status" value="1"/>
</dbReference>
<sequence>MRRIDLTGQRFARLVVIGYAGTATNGNAMWRCQCDCGRTCIVDGYRLRRGGVRSCGCLRKETAKRSIAGNPKFQAQMGDATSLGISNGTNLTVLTQLSVKNRSGVIGVSYNKDNQRWVARLTFCKHLVLNKQFKTFSEAVAARRNAERQYLADLLPEAAPCQQNVQPPSQQ</sequence>
<dbReference type="Proteomes" id="UP001597252">
    <property type="component" value="Unassembled WGS sequence"/>
</dbReference>
<evidence type="ECO:0000313" key="1">
    <source>
        <dbReference type="EMBL" id="MFD1485914.1"/>
    </source>
</evidence>
<accession>A0ABW4EAY4</accession>
<organism evidence="1 2">
    <name type="scientific">Lacticaseibacillus baoqingensis</name>
    <dbReference type="NCBI Taxonomy" id="2486013"/>
    <lineage>
        <taxon>Bacteria</taxon>
        <taxon>Bacillati</taxon>
        <taxon>Bacillota</taxon>
        <taxon>Bacilli</taxon>
        <taxon>Lactobacillales</taxon>
        <taxon>Lactobacillaceae</taxon>
        <taxon>Lacticaseibacillus</taxon>
    </lineage>
</organism>
<reference evidence="2" key="1">
    <citation type="journal article" date="2019" name="Int. J. Syst. Evol. Microbiol.">
        <title>The Global Catalogue of Microorganisms (GCM) 10K type strain sequencing project: providing services to taxonomists for standard genome sequencing and annotation.</title>
        <authorList>
            <consortium name="The Broad Institute Genomics Platform"/>
            <consortium name="The Broad Institute Genome Sequencing Center for Infectious Disease"/>
            <person name="Wu L."/>
            <person name="Ma J."/>
        </authorList>
    </citation>
    <scope>NUCLEOTIDE SEQUENCE [LARGE SCALE GENOMIC DNA]</scope>
    <source>
        <strain evidence="2">CCM 8903</strain>
    </source>
</reference>
<comment type="caution">
    <text evidence="1">The sequence shown here is derived from an EMBL/GenBank/DDBJ whole genome shotgun (WGS) entry which is preliminary data.</text>
</comment>
<proteinExistence type="predicted"/>
<dbReference type="EMBL" id="JBHTON010000049">
    <property type="protein sequence ID" value="MFD1485914.1"/>
    <property type="molecule type" value="Genomic_DNA"/>
</dbReference>
<name>A0ABW4EAY4_9LACO</name>
<gene>
    <name evidence="1" type="ORF">ACFQ5J_11815</name>
</gene>
<protein>
    <submittedName>
        <fullName evidence="1">Alcohol dehydrogenase</fullName>
    </submittedName>
</protein>
<keyword evidence="2" id="KW-1185">Reference proteome</keyword>
<dbReference type="RefSeq" id="WP_191987999.1">
    <property type="nucleotide sequence ID" value="NZ_JBHTON010000049.1"/>
</dbReference>
<evidence type="ECO:0000313" key="2">
    <source>
        <dbReference type="Proteomes" id="UP001597252"/>
    </source>
</evidence>